<dbReference type="PRINTS" id="PR00080">
    <property type="entry name" value="SDRFAMILY"/>
</dbReference>
<dbReference type="GO" id="GO:0019748">
    <property type="term" value="P:secondary metabolic process"/>
    <property type="evidence" value="ECO:0007669"/>
    <property type="project" value="TreeGrafter"/>
</dbReference>
<dbReference type="GO" id="GO:0016491">
    <property type="term" value="F:oxidoreductase activity"/>
    <property type="evidence" value="ECO:0007669"/>
    <property type="project" value="TreeGrafter"/>
</dbReference>
<organism evidence="3 4">
    <name type="scientific">Delitschia confertaspora ATCC 74209</name>
    <dbReference type="NCBI Taxonomy" id="1513339"/>
    <lineage>
        <taxon>Eukaryota</taxon>
        <taxon>Fungi</taxon>
        <taxon>Dikarya</taxon>
        <taxon>Ascomycota</taxon>
        <taxon>Pezizomycotina</taxon>
        <taxon>Dothideomycetes</taxon>
        <taxon>Pleosporomycetidae</taxon>
        <taxon>Pleosporales</taxon>
        <taxon>Delitschiaceae</taxon>
        <taxon>Delitschia</taxon>
    </lineage>
</organism>
<dbReference type="Gene3D" id="3.40.50.720">
    <property type="entry name" value="NAD(P)-binding Rossmann-like Domain"/>
    <property type="match status" value="1"/>
</dbReference>
<dbReference type="PRINTS" id="PR00081">
    <property type="entry name" value="GDHRDH"/>
</dbReference>
<dbReference type="InterPro" id="IPR002347">
    <property type="entry name" value="SDR_fam"/>
</dbReference>
<dbReference type="InterPro" id="IPR051468">
    <property type="entry name" value="Fungal_SecMetab_SDRs"/>
</dbReference>
<comment type="similarity">
    <text evidence="1 2">Belongs to the short-chain dehydrogenases/reductases (SDR) family.</text>
</comment>
<dbReference type="PANTHER" id="PTHR43544:SF32">
    <property type="entry name" value="CHAIN DEHYDROGENASE, PUTATIVE (AFU_ORTHOLOGUE AFUA_5G01530)-RELATED"/>
    <property type="match status" value="1"/>
</dbReference>
<name>A0A9P4JPH2_9PLEO</name>
<dbReference type="Pfam" id="PF00106">
    <property type="entry name" value="adh_short"/>
    <property type="match status" value="1"/>
</dbReference>
<dbReference type="EMBL" id="ML993922">
    <property type="protein sequence ID" value="KAF2202830.1"/>
    <property type="molecule type" value="Genomic_DNA"/>
</dbReference>
<evidence type="ECO:0000313" key="4">
    <source>
        <dbReference type="Proteomes" id="UP000799536"/>
    </source>
</evidence>
<evidence type="ECO:0000313" key="3">
    <source>
        <dbReference type="EMBL" id="KAF2202830.1"/>
    </source>
</evidence>
<dbReference type="PANTHER" id="PTHR43544">
    <property type="entry name" value="SHORT-CHAIN DEHYDROGENASE/REDUCTASE"/>
    <property type="match status" value="1"/>
</dbReference>
<dbReference type="Proteomes" id="UP000799536">
    <property type="component" value="Unassembled WGS sequence"/>
</dbReference>
<accession>A0A9P4JPH2</accession>
<comment type="caution">
    <text evidence="3">The sequence shown here is derived from an EMBL/GenBank/DDBJ whole genome shotgun (WGS) entry which is preliminary data.</text>
</comment>
<dbReference type="GO" id="GO:0005737">
    <property type="term" value="C:cytoplasm"/>
    <property type="evidence" value="ECO:0007669"/>
    <property type="project" value="TreeGrafter"/>
</dbReference>
<keyword evidence="4" id="KW-1185">Reference proteome</keyword>
<sequence length="256" mass="27819">MSSEKTIILITGANSGIGYDTASALVAASPTNHVIMGCRSLPKGTQALAELRAKNLQGTLSLLELDVTSDTSISAAASQIEKDFGKLDVLINNAGIVVQDPPNSITPRERVQRTFETNTFGPMILTTVLVPLLQKSSNPRIINVSSSLGSITLKNDPSWLFYASPPADEYRMSKAALNMLSGCFRQRFEQWGCKVWSYCPGYVVTNLTGEGDRQRRKESGADSSEVSAKGIRDIVEGKRDHEVGQFVEKDGGTFLW</sequence>
<evidence type="ECO:0000256" key="1">
    <source>
        <dbReference type="ARBA" id="ARBA00006484"/>
    </source>
</evidence>
<proteinExistence type="inferred from homology"/>
<reference evidence="3" key="1">
    <citation type="journal article" date="2020" name="Stud. Mycol.">
        <title>101 Dothideomycetes genomes: a test case for predicting lifestyles and emergence of pathogens.</title>
        <authorList>
            <person name="Haridas S."/>
            <person name="Albert R."/>
            <person name="Binder M."/>
            <person name="Bloem J."/>
            <person name="Labutti K."/>
            <person name="Salamov A."/>
            <person name="Andreopoulos B."/>
            <person name="Baker S."/>
            <person name="Barry K."/>
            <person name="Bills G."/>
            <person name="Bluhm B."/>
            <person name="Cannon C."/>
            <person name="Castanera R."/>
            <person name="Culley D."/>
            <person name="Daum C."/>
            <person name="Ezra D."/>
            <person name="Gonzalez J."/>
            <person name="Henrissat B."/>
            <person name="Kuo A."/>
            <person name="Liang C."/>
            <person name="Lipzen A."/>
            <person name="Lutzoni F."/>
            <person name="Magnuson J."/>
            <person name="Mondo S."/>
            <person name="Nolan M."/>
            <person name="Ohm R."/>
            <person name="Pangilinan J."/>
            <person name="Park H.-J."/>
            <person name="Ramirez L."/>
            <person name="Alfaro M."/>
            <person name="Sun H."/>
            <person name="Tritt A."/>
            <person name="Yoshinaga Y."/>
            <person name="Zwiers L.-H."/>
            <person name="Turgeon B."/>
            <person name="Goodwin S."/>
            <person name="Spatafora J."/>
            <person name="Crous P."/>
            <person name="Grigoriev I."/>
        </authorList>
    </citation>
    <scope>NUCLEOTIDE SEQUENCE</scope>
    <source>
        <strain evidence="3">ATCC 74209</strain>
    </source>
</reference>
<gene>
    <name evidence="3" type="ORF">GQ43DRAFT_470517</name>
</gene>
<dbReference type="SUPFAM" id="SSF51735">
    <property type="entry name" value="NAD(P)-binding Rossmann-fold domains"/>
    <property type="match status" value="1"/>
</dbReference>
<dbReference type="InterPro" id="IPR036291">
    <property type="entry name" value="NAD(P)-bd_dom_sf"/>
</dbReference>
<dbReference type="OrthoDB" id="7289984at2759"/>
<dbReference type="AlphaFoldDB" id="A0A9P4JPH2"/>
<protein>
    <submittedName>
        <fullName evidence="3">Short chain dehydrogenase</fullName>
    </submittedName>
</protein>
<evidence type="ECO:0000256" key="2">
    <source>
        <dbReference type="RuleBase" id="RU000363"/>
    </source>
</evidence>